<dbReference type="STRING" id="1146883.BLASA_1048"/>
<keyword evidence="3" id="KW-1185">Reference proteome</keyword>
<evidence type="ECO:0000313" key="3">
    <source>
        <dbReference type="Proteomes" id="UP000007517"/>
    </source>
</evidence>
<evidence type="ECO:0000313" key="2">
    <source>
        <dbReference type="EMBL" id="CCG01994.1"/>
    </source>
</evidence>
<organism evidence="2 3">
    <name type="scientific">Blastococcus saxobsidens (strain DD2)</name>
    <dbReference type="NCBI Taxonomy" id="1146883"/>
    <lineage>
        <taxon>Bacteria</taxon>
        <taxon>Bacillati</taxon>
        <taxon>Actinomycetota</taxon>
        <taxon>Actinomycetes</taxon>
        <taxon>Geodermatophilales</taxon>
        <taxon>Geodermatophilaceae</taxon>
        <taxon>Blastococcus</taxon>
    </lineage>
</organism>
<keyword evidence="1" id="KW-1133">Transmembrane helix</keyword>
<keyword evidence="1" id="KW-0472">Membrane</keyword>
<dbReference type="OrthoDB" id="5198322at2"/>
<dbReference type="AlphaFoldDB" id="H6RVB7"/>
<dbReference type="KEGG" id="bsd:BLASA_1048"/>
<keyword evidence="1" id="KW-0812">Transmembrane</keyword>
<feature type="transmembrane region" description="Helical" evidence="1">
    <location>
        <begin position="139"/>
        <end position="164"/>
    </location>
</feature>
<dbReference type="RefSeq" id="WP_014374898.1">
    <property type="nucleotide sequence ID" value="NC_016943.1"/>
</dbReference>
<feature type="transmembrane region" description="Helical" evidence="1">
    <location>
        <begin position="171"/>
        <end position="188"/>
    </location>
</feature>
<evidence type="ECO:0008006" key="4">
    <source>
        <dbReference type="Google" id="ProtNLM"/>
    </source>
</evidence>
<dbReference type="Proteomes" id="UP000007517">
    <property type="component" value="Chromosome"/>
</dbReference>
<feature type="transmembrane region" description="Helical" evidence="1">
    <location>
        <begin position="63"/>
        <end position="85"/>
    </location>
</feature>
<dbReference type="EMBL" id="FO117623">
    <property type="protein sequence ID" value="CCG01994.1"/>
    <property type="molecule type" value="Genomic_DNA"/>
</dbReference>
<feature type="transmembrane region" description="Helical" evidence="1">
    <location>
        <begin position="97"/>
        <end position="119"/>
    </location>
</feature>
<reference evidence="3" key="2">
    <citation type="submission" date="2012-02" db="EMBL/GenBank/DDBJ databases">
        <title>Complete genome sequence of Blastococcus saxobsidens strain DD2.</title>
        <authorList>
            <person name="Genoscope."/>
        </authorList>
    </citation>
    <scope>NUCLEOTIDE SEQUENCE [LARGE SCALE GENOMIC DNA]</scope>
    <source>
        <strain evidence="3">DD2</strain>
    </source>
</reference>
<sequence>MTTTTSSGVSAPRASDRRSPLPALAGVGALLAFAAAAVVFGDPMGGAATPAEAASALAGADVTLAAVLVGLYALLAIAVAGRLAVHLAHQRDGAAVRLLPLLGAGHVLLMTVATAAPAAAVAVGTLTFGDGVTPTGAEFALLVMNLAHPMAAWVGLGFLVAVAVAAWTARASRVLVGVSAVFALGLALPPVGWAVTYLMAFWFAGVGIWLWRRG</sequence>
<protein>
    <recommendedName>
        <fullName evidence="4">DUF4386 family protein</fullName>
    </recommendedName>
</protein>
<name>H6RVB7_BLASD</name>
<evidence type="ECO:0000256" key="1">
    <source>
        <dbReference type="SAM" id="Phobius"/>
    </source>
</evidence>
<gene>
    <name evidence="2" type="ordered locus">BLASA_1048</name>
</gene>
<reference evidence="2 3" key="1">
    <citation type="journal article" date="2012" name="J. Bacteriol.">
        <title>Genome Sequence of Blastococcus saxobsidens DD2, a Stone-Inhabiting Bacterium.</title>
        <authorList>
            <person name="Chouaia B."/>
            <person name="Crotti E."/>
            <person name="Brusetti L."/>
            <person name="Daffonchio D."/>
            <person name="Essoussi I."/>
            <person name="Nouioui I."/>
            <person name="Sbissi I."/>
            <person name="Ghodhbane-Gtari F."/>
            <person name="Gtari M."/>
            <person name="Vacherie B."/>
            <person name="Barbe V."/>
            <person name="Medigue C."/>
            <person name="Gury J."/>
            <person name="Pujic P."/>
            <person name="Normand P."/>
        </authorList>
    </citation>
    <scope>NUCLEOTIDE SEQUENCE [LARGE SCALE GENOMIC DNA]</scope>
    <source>
        <strain evidence="2 3">DD2</strain>
    </source>
</reference>
<proteinExistence type="predicted"/>
<dbReference type="HOGENOM" id="CLU_1286712_0_0_11"/>
<accession>H6RVB7</accession>